<sequence>MTKNNTLVLISMFLSCIGMFIFFPFITSFIAFSLGIEEASVGTLVGISIFVGNVSALLFSLNCKPNKEKWLFSLSIFFFIVSIGGMFAMSLNKAIVITALLIGLISLYRFAIGIYFNSSRALQMRYLPAHENSITLLSKIKLVNSVAAGFGPVIGQYILSQYGYSELFGASIVLFLLAYLPLLKTEKLPQNDIWDSNKKRSFSIIKEKWFALSCLSGSFHFIFEAQIYTYLIFKANKNGIEGAIPAIFTTNSIALVALGLLWIKYIGDIKKHFVWISTASFFSLSAVLMVTWVESIYALICVVIMFSFGEFVSPQLRLDYASDSELDKLSVISVHNFFTGSLGMSVGFALGGYLYSLNNIVLESAAWILVYCMSVLLLQKSKALKKAHGKLITDKFI</sequence>
<dbReference type="RefSeq" id="WP_107244550.1">
    <property type="nucleotide sequence ID" value="NZ_PYMJ01000027.1"/>
</dbReference>
<evidence type="ECO:0000256" key="4">
    <source>
        <dbReference type="SAM" id="Phobius"/>
    </source>
</evidence>
<feature type="transmembrane region" description="Helical" evidence="4">
    <location>
        <begin position="7"/>
        <end position="33"/>
    </location>
</feature>
<dbReference type="InterPro" id="IPR036259">
    <property type="entry name" value="MFS_trans_sf"/>
</dbReference>
<proteinExistence type="predicted"/>
<feature type="transmembrane region" description="Helical" evidence="4">
    <location>
        <begin position="209"/>
        <end position="231"/>
    </location>
</feature>
<dbReference type="PROSITE" id="PS51257">
    <property type="entry name" value="PROKAR_LIPOPROTEIN"/>
    <property type="match status" value="1"/>
</dbReference>
<feature type="transmembrane region" description="Helical" evidence="4">
    <location>
        <begin position="165"/>
        <end position="183"/>
    </location>
</feature>
<evidence type="ECO:0008006" key="7">
    <source>
        <dbReference type="Google" id="ProtNLM"/>
    </source>
</evidence>
<name>A0A2T3JAB4_9GAMM</name>
<gene>
    <name evidence="5" type="ORF">C9J12_21355</name>
</gene>
<evidence type="ECO:0000313" key="6">
    <source>
        <dbReference type="Proteomes" id="UP000240987"/>
    </source>
</evidence>
<feature type="transmembrane region" description="Helical" evidence="4">
    <location>
        <begin position="243"/>
        <end position="263"/>
    </location>
</feature>
<evidence type="ECO:0000256" key="3">
    <source>
        <dbReference type="ARBA" id="ARBA00023136"/>
    </source>
</evidence>
<feature type="transmembrane region" description="Helical" evidence="4">
    <location>
        <begin position="142"/>
        <end position="159"/>
    </location>
</feature>
<accession>A0A2T3JAB4</accession>
<dbReference type="AlphaFoldDB" id="A0A2T3JAB4"/>
<dbReference type="SUPFAM" id="SSF103473">
    <property type="entry name" value="MFS general substrate transporter"/>
    <property type="match status" value="1"/>
</dbReference>
<dbReference type="OrthoDB" id="7069364at2"/>
<feature type="transmembrane region" description="Helical" evidence="4">
    <location>
        <begin position="39"/>
        <end position="59"/>
    </location>
</feature>
<comment type="caution">
    <text evidence="5">The sequence shown here is derived from an EMBL/GenBank/DDBJ whole genome shotgun (WGS) entry which is preliminary data.</text>
</comment>
<feature type="transmembrane region" description="Helical" evidence="4">
    <location>
        <begin position="71"/>
        <end position="89"/>
    </location>
</feature>
<evidence type="ECO:0000256" key="2">
    <source>
        <dbReference type="ARBA" id="ARBA00022989"/>
    </source>
</evidence>
<dbReference type="Pfam" id="PF07690">
    <property type="entry name" value="MFS_1"/>
    <property type="match status" value="1"/>
</dbReference>
<feature type="transmembrane region" description="Helical" evidence="4">
    <location>
        <begin position="296"/>
        <end position="313"/>
    </location>
</feature>
<keyword evidence="6" id="KW-1185">Reference proteome</keyword>
<evidence type="ECO:0000313" key="5">
    <source>
        <dbReference type="EMBL" id="PSU45789.1"/>
    </source>
</evidence>
<keyword evidence="3 4" id="KW-0472">Membrane</keyword>
<keyword evidence="2 4" id="KW-1133">Transmembrane helix</keyword>
<dbReference type="GO" id="GO:0022857">
    <property type="term" value="F:transmembrane transporter activity"/>
    <property type="evidence" value="ECO:0007669"/>
    <property type="project" value="InterPro"/>
</dbReference>
<dbReference type="Gene3D" id="1.20.1250.20">
    <property type="entry name" value="MFS general substrate transporter like domains"/>
    <property type="match status" value="2"/>
</dbReference>
<reference evidence="5 6" key="1">
    <citation type="submission" date="2018-01" db="EMBL/GenBank/DDBJ databases">
        <title>Whole genome sequencing of Histamine producing bacteria.</title>
        <authorList>
            <person name="Butler K."/>
        </authorList>
    </citation>
    <scope>NUCLEOTIDE SEQUENCE [LARGE SCALE GENOMIC DNA]</scope>
    <source>
        <strain evidence="5 6">JCM 12947</strain>
    </source>
</reference>
<dbReference type="Proteomes" id="UP000240987">
    <property type="component" value="Unassembled WGS sequence"/>
</dbReference>
<dbReference type="InterPro" id="IPR011701">
    <property type="entry name" value="MFS"/>
</dbReference>
<evidence type="ECO:0000256" key="1">
    <source>
        <dbReference type="ARBA" id="ARBA00022692"/>
    </source>
</evidence>
<feature type="transmembrane region" description="Helical" evidence="4">
    <location>
        <begin position="360"/>
        <end position="378"/>
    </location>
</feature>
<feature type="transmembrane region" description="Helical" evidence="4">
    <location>
        <begin position="272"/>
        <end position="290"/>
    </location>
</feature>
<dbReference type="EMBL" id="PYMJ01000027">
    <property type="protein sequence ID" value="PSU45789.1"/>
    <property type="molecule type" value="Genomic_DNA"/>
</dbReference>
<keyword evidence="1 4" id="KW-0812">Transmembrane</keyword>
<feature type="transmembrane region" description="Helical" evidence="4">
    <location>
        <begin position="334"/>
        <end position="354"/>
    </location>
</feature>
<protein>
    <recommendedName>
        <fullName evidence="7">MFS transporter</fullName>
    </recommendedName>
</protein>
<organism evidence="5 6">
    <name type="scientific">Photobacterium frigidiphilum</name>
    <dbReference type="NCBI Taxonomy" id="264736"/>
    <lineage>
        <taxon>Bacteria</taxon>
        <taxon>Pseudomonadati</taxon>
        <taxon>Pseudomonadota</taxon>
        <taxon>Gammaproteobacteria</taxon>
        <taxon>Vibrionales</taxon>
        <taxon>Vibrionaceae</taxon>
        <taxon>Photobacterium</taxon>
    </lineage>
</organism>
<feature type="transmembrane region" description="Helical" evidence="4">
    <location>
        <begin position="95"/>
        <end position="116"/>
    </location>
</feature>